<organism evidence="3 4">
    <name type="scientific">Microbacterium trichothecenolyticum</name>
    <name type="common">Aureobacterium trichothecenolyticum</name>
    <dbReference type="NCBI Taxonomy" id="69370"/>
    <lineage>
        <taxon>Bacteria</taxon>
        <taxon>Bacillati</taxon>
        <taxon>Actinomycetota</taxon>
        <taxon>Actinomycetes</taxon>
        <taxon>Micrococcales</taxon>
        <taxon>Microbacteriaceae</taxon>
        <taxon>Microbacterium</taxon>
    </lineage>
</organism>
<dbReference type="InterPro" id="IPR057204">
    <property type="entry name" value="DUF7882"/>
</dbReference>
<name>A0ABU0TT68_MICTR</name>
<evidence type="ECO:0000256" key="1">
    <source>
        <dbReference type="SAM" id="MobiDB-lite"/>
    </source>
</evidence>
<feature type="compositionally biased region" description="Low complexity" evidence="1">
    <location>
        <begin position="106"/>
        <end position="121"/>
    </location>
</feature>
<dbReference type="Proteomes" id="UP001226691">
    <property type="component" value="Unassembled WGS sequence"/>
</dbReference>
<reference evidence="3 4" key="1">
    <citation type="submission" date="2023-07" db="EMBL/GenBank/DDBJ databases">
        <title>Functional and genomic diversity of the sorghum phyllosphere microbiome.</title>
        <authorList>
            <person name="Shade A."/>
        </authorList>
    </citation>
    <scope>NUCLEOTIDE SEQUENCE [LARGE SCALE GENOMIC DNA]</scope>
    <source>
        <strain evidence="3 4">SORGH_AS_1207</strain>
    </source>
</reference>
<comment type="caution">
    <text evidence="3">The sequence shown here is derived from an EMBL/GenBank/DDBJ whole genome shotgun (WGS) entry which is preliminary data.</text>
</comment>
<keyword evidence="4" id="KW-1185">Reference proteome</keyword>
<dbReference type="EMBL" id="JAUTBF010000001">
    <property type="protein sequence ID" value="MDQ1122862.1"/>
    <property type="molecule type" value="Genomic_DNA"/>
</dbReference>
<feature type="domain" description="DUF7882" evidence="2">
    <location>
        <begin position="1"/>
        <end position="93"/>
    </location>
</feature>
<feature type="region of interest" description="Disordered" evidence="1">
    <location>
        <begin position="106"/>
        <end position="127"/>
    </location>
</feature>
<evidence type="ECO:0000313" key="3">
    <source>
        <dbReference type="EMBL" id="MDQ1122862.1"/>
    </source>
</evidence>
<gene>
    <name evidence="3" type="ORF">QE412_001435</name>
</gene>
<dbReference type="Pfam" id="PF25355">
    <property type="entry name" value="DUF7882"/>
    <property type="match status" value="1"/>
</dbReference>
<proteinExistence type="predicted"/>
<accession>A0ABU0TT68</accession>
<sequence length="127" mass="13808">MGQLFYGTSTESVRIPDRLLSHIKVVVTTKLRRGESFTLNWTHVDGTPGRSTLWLQPAIAMRFVFDTAEPETLNATVLKTMAETANSASGLVVDLAAEIPAHETAPRTAAVRRTTTTTRRPSLSVAA</sequence>
<protein>
    <recommendedName>
        <fullName evidence="2">DUF7882 domain-containing protein</fullName>
    </recommendedName>
</protein>
<evidence type="ECO:0000313" key="4">
    <source>
        <dbReference type="Proteomes" id="UP001226691"/>
    </source>
</evidence>
<evidence type="ECO:0000259" key="2">
    <source>
        <dbReference type="Pfam" id="PF25355"/>
    </source>
</evidence>
<dbReference type="RefSeq" id="WP_307481578.1">
    <property type="nucleotide sequence ID" value="NZ_JAUTBF010000001.1"/>
</dbReference>